<dbReference type="Gene3D" id="2.30.280.10">
    <property type="entry name" value="SRA-YDG"/>
    <property type="match status" value="1"/>
</dbReference>
<feature type="domain" description="YDG" evidence="3">
    <location>
        <begin position="40"/>
        <end position="175"/>
    </location>
</feature>
<dbReference type="InterPro" id="IPR036987">
    <property type="entry name" value="SRA-YDG_sf"/>
</dbReference>
<keyword evidence="5" id="KW-1185">Reference proteome</keyword>
<dbReference type="InterPro" id="IPR015947">
    <property type="entry name" value="PUA-like_sf"/>
</dbReference>
<dbReference type="OrthoDB" id="5424711at2759"/>
<name>A0A5J5EKN3_9PEZI</name>
<dbReference type="SMART" id="SM00466">
    <property type="entry name" value="SRA"/>
    <property type="match status" value="1"/>
</dbReference>
<dbReference type="InterPro" id="IPR003105">
    <property type="entry name" value="SRA_YDG"/>
</dbReference>
<dbReference type="Proteomes" id="UP000326924">
    <property type="component" value="Unassembled WGS sequence"/>
</dbReference>
<keyword evidence="1 2" id="KW-0539">Nucleus</keyword>
<sequence>MFHLNNAVYQELVRGIVRTTGDGGRRYPTLTINPRPSNIFGHNNIPLGKWWILQLTVRRDGGHGAAIAGIYGAASEGAFSVISSGSSGYFEADEDQGDWLWYAGSHSDDARMTAHSELLVKSHQSRQPVRVIRAKGASSWAPSIGYRYDGLYQVAEYELATRRDGHQYWRFKLVRMPNQESLASIHNRSPTPHERAAYMMYEEIR</sequence>
<dbReference type="PANTHER" id="PTHR14140">
    <property type="entry name" value="E3 UBIQUITIN-PROTEIN LIGASE UHRF-RELATED"/>
    <property type="match status" value="1"/>
</dbReference>
<dbReference type="GO" id="GO:0005634">
    <property type="term" value="C:nucleus"/>
    <property type="evidence" value="ECO:0007669"/>
    <property type="project" value="UniProtKB-SubCell"/>
</dbReference>
<dbReference type="SUPFAM" id="SSF88697">
    <property type="entry name" value="PUA domain-like"/>
    <property type="match status" value="1"/>
</dbReference>
<dbReference type="InterPro" id="IPR045134">
    <property type="entry name" value="UHRF1/2-like"/>
</dbReference>
<comment type="caution">
    <text evidence="4">The sequence shown here is derived from an EMBL/GenBank/DDBJ whole genome shotgun (WGS) entry which is preliminary data.</text>
</comment>
<evidence type="ECO:0000256" key="2">
    <source>
        <dbReference type="PROSITE-ProRule" id="PRU00358"/>
    </source>
</evidence>
<dbReference type="EMBL" id="VXIS01000224">
    <property type="protein sequence ID" value="KAA8896182.1"/>
    <property type="molecule type" value="Genomic_DNA"/>
</dbReference>
<comment type="subcellular location">
    <subcellularLocation>
        <location evidence="2">Nucleus</location>
    </subcellularLocation>
</comment>
<dbReference type="GO" id="GO:0061630">
    <property type="term" value="F:ubiquitin protein ligase activity"/>
    <property type="evidence" value="ECO:0007669"/>
    <property type="project" value="TreeGrafter"/>
</dbReference>
<protein>
    <submittedName>
        <fullName evidence="4">PUA-like domain-containing protein</fullName>
    </submittedName>
</protein>
<dbReference type="GO" id="GO:0044027">
    <property type="term" value="P:negative regulation of gene expression via chromosomal CpG island methylation"/>
    <property type="evidence" value="ECO:0007669"/>
    <property type="project" value="TreeGrafter"/>
</dbReference>
<dbReference type="PROSITE" id="PS51015">
    <property type="entry name" value="YDG"/>
    <property type="match status" value="1"/>
</dbReference>
<dbReference type="GO" id="GO:0016567">
    <property type="term" value="P:protein ubiquitination"/>
    <property type="evidence" value="ECO:0007669"/>
    <property type="project" value="TreeGrafter"/>
</dbReference>
<reference evidence="4 5" key="1">
    <citation type="submission" date="2019-09" db="EMBL/GenBank/DDBJ databases">
        <title>Draft genome of the ectomycorrhizal ascomycete Sphaerosporella brunnea.</title>
        <authorList>
            <consortium name="DOE Joint Genome Institute"/>
            <person name="Benucci G.M."/>
            <person name="Marozzi G."/>
            <person name="Antonielli L."/>
            <person name="Sanchez S."/>
            <person name="Marco P."/>
            <person name="Wang X."/>
            <person name="Falini L.B."/>
            <person name="Barry K."/>
            <person name="Haridas S."/>
            <person name="Lipzen A."/>
            <person name="Labutti K."/>
            <person name="Grigoriev I.V."/>
            <person name="Murat C."/>
            <person name="Martin F."/>
            <person name="Albertini E."/>
            <person name="Donnini D."/>
            <person name="Bonito G."/>
        </authorList>
    </citation>
    <scope>NUCLEOTIDE SEQUENCE [LARGE SCALE GENOMIC DNA]</scope>
    <source>
        <strain evidence="4 5">Sb_GMNB300</strain>
    </source>
</reference>
<dbReference type="AlphaFoldDB" id="A0A5J5EKN3"/>
<evidence type="ECO:0000259" key="3">
    <source>
        <dbReference type="PROSITE" id="PS51015"/>
    </source>
</evidence>
<evidence type="ECO:0000313" key="4">
    <source>
        <dbReference type="EMBL" id="KAA8896182.1"/>
    </source>
</evidence>
<dbReference type="InParanoid" id="A0A5J5EKN3"/>
<proteinExistence type="predicted"/>
<dbReference type="PANTHER" id="PTHR14140:SF27">
    <property type="entry name" value="OS04G0289800 PROTEIN"/>
    <property type="match status" value="1"/>
</dbReference>
<dbReference type="Pfam" id="PF02182">
    <property type="entry name" value="SAD_SRA"/>
    <property type="match status" value="1"/>
</dbReference>
<accession>A0A5J5EKN3</accession>
<evidence type="ECO:0000256" key="1">
    <source>
        <dbReference type="ARBA" id="ARBA00023242"/>
    </source>
</evidence>
<organism evidence="4 5">
    <name type="scientific">Sphaerosporella brunnea</name>
    <dbReference type="NCBI Taxonomy" id="1250544"/>
    <lineage>
        <taxon>Eukaryota</taxon>
        <taxon>Fungi</taxon>
        <taxon>Dikarya</taxon>
        <taxon>Ascomycota</taxon>
        <taxon>Pezizomycotina</taxon>
        <taxon>Pezizomycetes</taxon>
        <taxon>Pezizales</taxon>
        <taxon>Pyronemataceae</taxon>
        <taxon>Sphaerosporella</taxon>
    </lineage>
</organism>
<evidence type="ECO:0000313" key="5">
    <source>
        <dbReference type="Proteomes" id="UP000326924"/>
    </source>
</evidence>
<gene>
    <name evidence="4" type="ORF">FN846DRAFT_783947</name>
</gene>